<protein>
    <submittedName>
        <fullName evidence="3">Sialate O-acetylesterase</fullName>
    </submittedName>
</protein>
<accession>A0ABW4Z913</accession>
<dbReference type="InterPro" id="IPR036514">
    <property type="entry name" value="SGNH_hydro_sf"/>
</dbReference>
<evidence type="ECO:0000313" key="4">
    <source>
        <dbReference type="Proteomes" id="UP001597389"/>
    </source>
</evidence>
<dbReference type="Proteomes" id="UP001597389">
    <property type="component" value="Unassembled WGS sequence"/>
</dbReference>
<evidence type="ECO:0000259" key="2">
    <source>
        <dbReference type="Pfam" id="PF03629"/>
    </source>
</evidence>
<evidence type="ECO:0000256" key="1">
    <source>
        <dbReference type="ARBA" id="ARBA00022801"/>
    </source>
</evidence>
<dbReference type="InterPro" id="IPR005181">
    <property type="entry name" value="SASA"/>
</dbReference>
<feature type="domain" description="Sialate O-acetylesterase" evidence="2">
    <location>
        <begin position="37"/>
        <end position="290"/>
    </location>
</feature>
<sequence>MSMIFRNGKRTSILLATALLGWMMGINAVQAEGKKPLKVYVLVGQSNMQGHAKIETFEHIGMDPTTAPWLEDMQNQDGSPKLSKEVWVSYLSTKGVKQGPLTAGFGADAGKIGPELTFGITMQKHLNEPILLIKTAWGGKSLHTDFRPPSAGVYVFHPEHLALLKKQGKDTAKVQAAQKKASGHYYRLTVDHVKEVLGNIQQVYPNYEPSQGYELAGMVWFQGWNDMVDQNSYPNRNQVGGYEEYTELLAHFIRDVRKELSAPKLPVVIGVMGVGGPTAQYGESQQRYKKLHQNFRDAMAATADLAEFKGNVTAVFTEKYWDQDLGAIVARDGKLRHEVKKQKLQGKEAQAMLVKLRKQEFNQGELAALEKGVSNYPFHYLGSAKIMAGIGRGFADAMAQLQSNSAK</sequence>
<dbReference type="PANTHER" id="PTHR31988:SF19">
    <property type="entry name" value="9-O-ACETYL-N-ACETYLNEURAMINIC ACID DEACETYLASE-RELATED"/>
    <property type="match status" value="1"/>
</dbReference>
<comment type="caution">
    <text evidence="3">The sequence shown here is derived from an EMBL/GenBank/DDBJ whole genome shotgun (WGS) entry which is preliminary data.</text>
</comment>
<proteinExistence type="predicted"/>
<dbReference type="PANTHER" id="PTHR31988">
    <property type="entry name" value="ESTERASE, PUTATIVE (DUF303)-RELATED"/>
    <property type="match status" value="1"/>
</dbReference>
<dbReference type="InterPro" id="IPR052940">
    <property type="entry name" value="Carb_Esterase_6"/>
</dbReference>
<dbReference type="Pfam" id="PF03629">
    <property type="entry name" value="SASA"/>
    <property type="match status" value="1"/>
</dbReference>
<organism evidence="3 4">
    <name type="scientific">Rubritalea tangerina</name>
    <dbReference type="NCBI Taxonomy" id="430798"/>
    <lineage>
        <taxon>Bacteria</taxon>
        <taxon>Pseudomonadati</taxon>
        <taxon>Verrucomicrobiota</taxon>
        <taxon>Verrucomicrobiia</taxon>
        <taxon>Verrucomicrobiales</taxon>
        <taxon>Rubritaleaceae</taxon>
        <taxon>Rubritalea</taxon>
    </lineage>
</organism>
<name>A0ABW4Z913_9BACT</name>
<dbReference type="EMBL" id="JBHUJB010000023">
    <property type="protein sequence ID" value="MFD2158409.1"/>
    <property type="molecule type" value="Genomic_DNA"/>
</dbReference>
<keyword evidence="1" id="KW-0378">Hydrolase</keyword>
<dbReference type="SUPFAM" id="SSF52266">
    <property type="entry name" value="SGNH hydrolase"/>
    <property type="match status" value="1"/>
</dbReference>
<keyword evidence="4" id="KW-1185">Reference proteome</keyword>
<reference evidence="4" key="1">
    <citation type="journal article" date="2019" name="Int. J. Syst. Evol. Microbiol.">
        <title>The Global Catalogue of Microorganisms (GCM) 10K type strain sequencing project: providing services to taxonomists for standard genome sequencing and annotation.</title>
        <authorList>
            <consortium name="The Broad Institute Genomics Platform"/>
            <consortium name="The Broad Institute Genome Sequencing Center for Infectious Disease"/>
            <person name="Wu L."/>
            <person name="Ma J."/>
        </authorList>
    </citation>
    <scope>NUCLEOTIDE SEQUENCE [LARGE SCALE GENOMIC DNA]</scope>
    <source>
        <strain evidence="4">CCUG 57942</strain>
    </source>
</reference>
<evidence type="ECO:0000313" key="3">
    <source>
        <dbReference type="EMBL" id="MFD2158409.1"/>
    </source>
</evidence>
<dbReference type="Gene3D" id="3.40.50.1110">
    <property type="entry name" value="SGNH hydrolase"/>
    <property type="match status" value="1"/>
</dbReference>
<dbReference type="RefSeq" id="WP_377088636.1">
    <property type="nucleotide sequence ID" value="NZ_JBHSJL010000014.1"/>
</dbReference>
<gene>
    <name evidence="3" type="ORF">ACFSW8_05825</name>
</gene>